<evidence type="ECO:0000313" key="3">
    <source>
        <dbReference type="Proteomes" id="UP000317289"/>
    </source>
</evidence>
<sequence>MNKIEGIQDNSDYEDYWDFINYRIDNNWLDEKLDELYPNKMFKGLIPTLVYWMEHEEEKEVVWKRILPNENETTICPILMCPDDNDFSCTLIVAEIKNCGDLIQWNRIGIDKTKESGAEKIGSKVEWLDKLQEFNFSKQDYLVMLEIFTQQLAVDKLKIEEHLKEWNDKKTKT</sequence>
<keyword evidence="4" id="KW-1185">Reference proteome</keyword>
<dbReference type="Proteomes" id="UP000468990">
    <property type="component" value="Unassembled WGS sequence"/>
</dbReference>
<reference evidence="1 4" key="2">
    <citation type="submission" date="2019-11" db="EMBL/GenBank/DDBJ databases">
        <title>Flavobacterium resistens genome.</title>
        <authorList>
            <person name="Wilson V.M."/>
            <person name="Newman J.D."/>
        </authorList>
    </citation>
    <scope>NUCLEOTIDE SEQUENCE [LARGE SCALE GENOMIC DNA]</scope>
    <source>
        <strain evidence="1 4">DSM 19382</strain>
    </source>
</reference>
<evidence type="ECO:0000313" key="4">
    <source>
        <dbReference type="Proteomes" id="UP000468990"/>
    </source>
</evidence>
<accession>A0A521BL20</accession>
<dbReference type="AlphaFoldDB" id="A0A521BL20"/>
<dbReference type="OrthoDB" id="2087346at2"/>
<dbReference type="EMBL" id="FXTA01000001">
    <property type="protein sequence ID" value="SMO47847.1"/>
    <property type="molecule type" value="Genomic_DNA"/>
</dbReference>
<reference evidence="2 3" key="1">
    <citation type="submission" date="2017-05" db="EMBL/GenBank/DDBJ databases">
        <authorList>
            <person name="Varghese N."/>
            <person name="Submissions S."/>
        </authorList>
    </citation>
    <scope>NUCLEOTIDE SEQUENCE [LARGE SCALE GENOMIC DNA]</scope>
    <source>
        <strain evidence="2 3">DSM 19382</strain>
    </source>
</reference>
<gene>
    <name evidence="1" type="ORF">GJU42_05830</name>
    <name evidence="2" type="ORF">SAMN06265349_1011169</name>
</gene>
<dbReference type="EMBL" id="WKKG01000002">
    <property type="protein sequence ID" value="MRX67481.1"/>
    <property type="molecule type" value="Genomic_DNA"/>
</dbReference>
<evidence type="ECO:0000313" key="2">
    <source>
        <dbReference type="EMBL" id="SMO47847.1"/>
    </source>
</evidence>
<name>A0A521BL20_9FLAO</name>
<organism evidence="2 3">
    <name type="scientific">Flavobacterium resistens</name>
    <dbReference type="NCBI Taxonomy" id="443612"/>
    <lineage>
        <taxon>Bacteria</taxon>
        <taxon>Pseudomonadati</taxon>
        <taxon>Bacteroidota</taxon>
        <taxon>Flavobacteriia</taxon>
        <taxon>Flavobacteriales</taxon>
        <taxon>Flavobacteriaceae</taxon>
        <taxon>Flavobacterium</taxon>
    </lineage>
</organism>
<protein>
    <submittedName>
        <fullName evidence="2">Uncharacterized protein</fullName>
    </submittedName>
</protein>
<dbReference type="RefSeq" id="WP_142449749.1">
    <property type="nucleotide sequence ID" value="NZ_FXTA01000001.1"/>
</dbReference>
<evidence type="ECO:0000313" key="1">
    <source>
        <dbReference type="EMBL" id="MRX67481.1"/>
    </source>
</evidence>
<proteinExistence type="predicted"/>
<dbReference type="Proteomes" id="UP000317289">
    <property type="component" value="Unassembled WGS sequence"/>
</dbReference>